<dbReference type="Proteomes" id="UP000239203">
    <property type="component" value="Unassembled WGS sequence"/>
</dbReference>
<protein>
    <submittedName>
        <fullName evidence="6">AcrR family transcriptional regulator</fullName>
    </submittedName>
</protein>
<evidence type="ECO:0000256" key="4">
    <source>
        <dbReference type="PROSITE-ProRule" id="PRU00335"/>
    </source>
</evidence>
<dbReference type="PRINTS" id="PR00455">
    <property type="entry name" value="HTHTETR"/>
</dbReference>
<dbReference type="PANTHER" id="PTHR30055">
    <property type="entry name" value="HTH-TYPE TRANSCRIPTIONAL REGULATOR RUTR"/>
    <property type="match status" value="1"/>
</dbReference>
<dbReference type="InterPro" id="IPR050109">
    <property type="entry name" value="HTH-type_TetR-like_transc_reg"/>
</dbReference>
<organism evidence="6 7">
    <name type="scientific">Actinokineospora auranticolor</name>
    <dbReference type="NCBI Taxonomy" id="155976"/>
    <lineage>
        <taxon>Bacteria</taxon>
        <taxon>Bacillati</taxon>
        <taxon>Actinomycetota</taxon>
        <taxon>Actinomycetes</taxon>
        <taxon>Pseudonocardiales</taxon>
        <taxon>Pseudonocardiaceae</taxon>
        <taxon>Actinokineospora</taxon>
    </lineage>
</organism>
<evidence type="ECO:0000313" key="6">
    <source>
        <dbReference type="EMBL" id="PPK64708.1"/>
    </source>
</evidence>
<evidence type="ECO:0000256" key="1">
    <source>
        <dbReference type="ARBA" id="ARBA00023015"/>
    </source>
</evidence>
<dbReference type="InterPro" id="IPR009057">
    <property type="entry name" value="Homeodomain-like_sf"/>
</dbReference>
<feature type="domain" description="HTH tetR-type" evidence="5">
    <location>
        <begin position="5"/>
        <end position="65"/>
    </location>
</feature>
<dbReference type="OrthoDB" id="7186128at2"/>
<dbReference type="SUPFAM" id="SSF46689">
    <property type="entry name" value="Homeodomain-like"/>
    <property type="match status" value="1"/>
</dbReference>
<dbReference type="GO" id="GO:0045892">
    <property type="term" value="P:negative regulation of DNA-templated transcription"/>
    <property type="evidence" value="ECO:0007669"/>
    <property type="project" value="UniProtKB-ARBA"/>
</dbReference>
<dbReference type="AlphaFoldDB" id="A0A2S6GHJ7"/>
<feature type="DNA-binding region" description="H-T-H motif" evidence="4">
    <location>
        <begin position="28"/>
        <end position="47"/>
    </location>
</feature>
<name>A0A2S6GHJ7_9PSEU</name>
<keyword evidence="3" id="KW-0804">Transcription</keyword>
<gene>
    <name evidence="6" type="ORF">CLV40_11898</name>
</gene>
<keyword evidence="7" id="KW-1185">Reference proteome</keyword>
<dbReference type="Gene3D" id="1.10.357.10">
    <property type="entry name" value="Tetracycline Repressor, domain 2"/>
    <property type="match status" value="1"/>
</dbReference>
<dbReference type="InterPro" id="IPR023772">
    <property type="entry name" value="DNA-bd_HTH_TetR-type_CS"/>
</dbReference>
<dbReference type="InterPro" id="IPR039536">
    <property type="entry name" value="TetR_C_Proteobacteria"/>
</dbReference>
<keyword evidence="2 4" id="KW-0238">DNA-binding</keyword>
<dbReference type="GO" id="GO:0000976">
    <property type="term" value="F:transcription cis-regulatory region binding"/>
    <property type="evidence" value="ECO:0007669"/>
    <property type="project" value="TreeGrafter"/>
</dbReference>
<evidence type="ECO:0000313" key="7">
    <source>
        <dbReference type="Proteomes" id="UP000239203"/>
    </source>
</evidence>
<dbReference type="PROSITE" id="PS01081">
    <property type="entry name" value="HTH_TETR_1"/>
    <property type="match status" value="1"/>
</dbReference>
<sequence>MVRLADKRRSILDGALATFARDGYTRASIDAISAAAGVSTRTIYNHFADKAALFGAVIEESATRVADAQTATIDRHLSKVTDLEADLVAFAIAWVRSTEEFPDHFALVRQVNVETAHVPEAALVAWQENGPLRAQRELAAKFSELADRGLLRLDDPVRGAIHFMMLVSTQNPSLRTRPTEAELDEIATTGVRAFLYGYRAH</sequence>
<dbReference type="PANTHER" id="PTHR30055:SF146">
    <property type="entry name" value="HTH-TYPE TRANSCRIPTIONAL DUAL REGULATOR CECR"/>
    <property type="match status" value="1"/>
</dbReference>
<reference evidence="6 7" key="1">
    <citation type="submission" date="2018-02" db="EMBL/GenBank/DDBJ databases">
        <title>Genomic Encyclopedia of Archaeal and Bacterial Type Strains, Phase II (KMG-II): from individual species to whole genera.</title>
        <authorList>
            <person name="Goeker M."/>
        </authorList>
    </citation>
    <scope>NUCLEOTIDE SEQUENCE [LARGE SCALE GENOMIC DNA]</scope>
    <source>
        <strain evidence="6 7">YU 961-1</strain>
    </source>
</reference>
<dbReference type="InterPro" id="IPR036271">
    <property type="entry name" value="Tet_transcr_reg_TetR-rel_C_sf"/>
</dbReference>
<dbReference type="FunFam" id="1.10.10.60:FF:000141">
    <property type="entry name" value="TetR family transcriptional regulator"/>
    <property type="match status" value="1"/>
</dbReference>
<keyword evidence="1" id="KW-0805">Transcription regulation</keyword>
<dbReference type="Pfam" id="PF00440">
    <property type="entry name" value="TetR_N"/>
    <property type="match status" value="1"/>
</dbReference>
<dbReference type="GO" id="GO:0003700">
    <property type="term" value="F:DNA-binding transcription factor activity"/>
    <property type="evidence" value="ECO:0007669"/>
    <property type="project" value="TreeGrafter"/>
</dbReference>
<proteinExistence type="predicted"/>
<dbReference type="RefSeq" id="WP_104481782.1">
    <property type="nucleotide sequence ID" value="NZ_CP154825.1"/>
</dbReference>
<evidence type="ECO:0000256" key="2">
    <source>
        <dbReference type="ARBA" id="ARBA00023125"/>
    </source>
</evidence>
<evidence type="ECO:0000256" key="3">
    <source>
        <dbReference type="ARBA" id="ARBA00023163"/>
    </source>
</evidence>
<dbReference type="InterPro" id="IPR001647">
    <property type="entry name" value="HTH_TetR"/>
</dbReference>
<dbReference type="EMBL" id="PTIX01000018">
    <property type="protein sequence ID" value="PPK64708.1"/>
    <property type="molecule type" value="Genomic_DNA"/>
</dbReference>
<dbReference type="Pfam" id="PF14246">
    <property type="entry name" value="TetR_C_7"/>
    <property type="match status" value="1"/>
</dbReference>
<dbReference type="SUPFAM" id="SSF48498">
    <property type="entry name" value="Tetracyclin repressor-like, C-terminal domain"/>
    <property type="match status" value="1"/>
</dbReference>
<accession>A0A2S6GHJ7</accession>
<evidence type="ECO:0000259" key="5">
    <source>
        <dbReference type="PROSITE" id="PS50977"/>
    </source>
</evidence>
<dbReference type="PROSITE" id="PS50977">
    <property type="entry name" value="HTH_TETR_2"/>
    <property type="match status" value="1"/>
</dbReference>
<comment type="caution">
    <text evidence="6">The sequence shown here is derived from an EMBL/GenBank/DDBJ whole genome shotgun (WGS) entry which is preliminary data.</text>
</comment>